<dbReference type="OrthoDB" id="4542680at2"/>
<name>A0A1E3SHU4_MYCIE</name>
<dbReference type="EMBL" id="MVHT01000062">
    <property type="protein sequence ID" value="ORA98829.1"/>
    <property type="molecule type" value="Genomic_DNA"/>
</dbReference>
<evidence type="ECO:0000313" key="3">
    <source>
        <dbReference type="Proteomes" id="UP000192739"/>
    </source>
</evidence>
<keyword evidence="3" id="KW-1185">Reference proteome</keyword>
<keyword evidence="1" id="KW-1133">Transmembrane helix</keyword>
<proteinExistence type="predicted"/>
<feature type="transmembrane region" description="Helical" evidence="1">
    <location>
        <begin position="26"/>
        <end position="46"/>
    </location>
</feature>
<dbReference type="AlphaFoldDB" id="A0A1E3SHU4"/>
<dbReference type="Proteomes" id="UP000192739">
    <property type="component" value="Unassembled WGS sequence"/>
</dbReference>
<dbReference type="InterPro" id="IPR039708">
    <property type="entry name" value="MT1774/Rv1733c-like"/>
</dbReference>
<organism evidence="2 3">
    <name type="scientific">Mycobacterium intermedium</name>
    <dbReference type="NCBI Taxonomy" id="28445"/>
    <lineage>
        <taxon>Bacteria</taxon>
        <taxon>Bacillati</taxon>
        <taxon>Actinomycetota</taxon>
        <taxon>Actinomycetes</taxon>
        <taxon>Mycobacteriales</taxon>
        <taxon>Mycobacteriaceae</taxon>
        <taxon>Mycobacterium</taxon>
        <taxon>Mycobacterium simiae complex</taxon>
    </lineage>
</organism>
<evidence type="ECO:0000256" key="1">
    <source>
        <dbReference type="SAM" id="Phobius"/>
    </source>
</evidence>
<gene>
    <name evidence="2" type="ORF">BST27_20225</name>
</gene>
<keyword evidence="1" id="KW-0472">Membrane</keyword>
<comment type="caution">
    <text evidence="2">The sequence shown here is derived from an EMBL/GenBank/DDBJ whole genome shotgun (WGS) entry which is preliminary data.</text>
</comment>
<sequence length="181" mass="19471">MIEMVTLRPDRERPARRVQSNDGFRVLLVLWATVVVLVGVPLAFAVGGGVHESRSRVYTEQEQNRQLVTAVVTSDKVQPQASSDPELVSVPARWFAGGTEHAGLISAPRGVKTGDSVDIWVDADGYHLGEPARTALDEAVAVGLSTWLSVAAVGAVLMAAGWAVVERIRETRRSELAGGYR</sequence>
<protein>
    <submittedName>
        <fullName evidence="2">Uncharacterized protein</fullName>
    </submittedName>
</protein>
<reference evidence="2 3" key="1">
    <citation type="submission" date="2017-02" db="EMBL/GenBank/DDBJ databases">
        <title>The new phylogeny of genus Mycobacterium.</title>
        <authorList>
            <person name="Tortoli E."/>
            <person name="Trovato A."/>
            <person name="Cirillo D.M."/>
        </authorList>
    </citation>
    <scope>NUCLEOTIDE SEQUENCE [LARGE SCALE GENOMIC DNA]</scope>
    <source>
        <strain evidence="2 3">DSM 44049</strain>
    </source>
</reference>
<dbReference type="STRING" id="28445.BHQ20_07840"/>
<accession>A0A1E3SHU4</accession>
<feature type="transmembrane region" description="Helical" evidence="1">
    <location>
        <begin position="144"/>
        <end position="165"/>
    </location>
</feature>
<dbReference type="PANTHER" id="PTHR42305:SF1">
    <property type="entry name" value="MEMBRANE PROTEIN RV1733C-RELATED"/>
    <property type="match status" value="1"/>
</dbReference>
<keyword evidence="1" id="KW-0812">Transmembrane</keyword>
<dbReference type="PANTHER" id="PTHR42305">
    <property type="entry name" value="MEMBRANE PROTEIN RV1733C-RELATED"/>
    <property type="match status" value="1"/>
</dbReference>
<dbReference type="RefSeq" id="WP_069418552.1">
    <property type="nucleotide sequence ID" value="NZ_CBCRZH010000066.1"/>
</dbReference>
<evidence type="ECO:0000313" key="2">
    <source>
        <dbReference type="EMBL" id="ORA98829.1"/>
    </source>
</evidence>